<dbReference type="EMBL" id="KN819364">
    <property type="protein sequence ID" value="KIJ12401.1"/>
    <property type="molecule type" value="Genomic_DNA"/>
</dbReference>
<dbReference type="AlphaFoldDB" id="A0A0C9TYM6"/>
<reference evidence="2" key="2">
    <citation type="submission" date="2015-01" db="EMBL/GenBank/DDBJ databases">
        <title>Evolutionary Origins and Diversification of the Mycorrhizal Mutualists.</title>
        <authorList>
            <consortium name="DOE Joint Genome Institute"/>
            <consortium name="Mycorrhizal Genomics Consortium"/>
            <person name="Kohler A."/>
            <person name="Kuo A."/>
            <person name="Nagy L.G."/>
            <person name="Floudas D."/>
            <person name="Copeland A."/>
            <person name="Barry K.W."/>
            <person name="Cichocki N."/>
            <person name="Veneault-Fourrey C."/>
            <person name="LaButti K."/>
            <person name="Lindquist E.A."/>
            <person name="Lipzen A."/>
            <person name="Lundell T."/>
            <person name="Morin E."/>
            <person name="Murat C."/>
            <person name="Riley R."/>
            <person name="Ohm R."/>
            <person name="Sun H."/>
            <person name="Tunlid A."/>
            <person name="Henrissat B."/>
            <person name="Grigoriev I.V."/>
            <person name="Hibbett D.S."/>
            <person name="Martin F."/>
        </authorList>
    </citation>
    <scope>NUCLEOTIDE SEQUENCE [LARGE SCALE GENOMIC DNA]</scope>
    <source>
        <strain evidence="2">ATCC 200175</strain>
    </source>
</reference>
<protein>
    <submittedName>
        <fullName evidence="1">Uncharacterized protein</fullName>
    </submittedName>
</protein>
<organism evidence="1 2">
    <name type="scientific">Paxillus involutus ATCC 200175</name>
    <dbReference type="NCBI Taxonomy" id="664439"/>
    <lineage>
        <taxon>Eukaryota</taxon>
        <taxon>Fungi</taxon>
        <taxon>Dikarya</taxon>
        <taxon>Basidiomycota</taxon>
        <taxon>Agaricomycotina</taxon>
        <taxon>Agaricomycetes</taxon>
        <taxon>Agaricomycetidae</taxon>
        <taxon>Boletales</taxon>
        <taxon>Paxilineae</taxon>
        <taxon>Paxillaceae</taxon>
        <taxon>Paxillus</taxon>
    </lineage>
</organism>
<keyword evidence="2" id="KW-1185">Reference proteome</keyword>
<dbReference type="HOGENOM" id="CLU_1579027_0_0_1"/>
<sequence>MGRNVRTILPNSPTAVQRRSAIPQLAGPSRNDGAGFDRFWDSLPEAHRHQQDPPLPHRDRVLDRVGDMFANIFIRRTALVQNSPARETIKLVEIAAGKDRPPSSYDVDIPSRGHFIRRHSCLSLVDLPRQNVLDPTPAISGIGPLVTVVVTVINTLASLPLTSLATDNA</sequence>
<evidence type="ECO:0000313" key="2">
    <source>
        <dbReference type="Proteomes" id="UP000053647"/>
    </source>
</evidence>
<evidence type="ECO:0000313" key="1">
    <source>
        <dbReference type="EMBL" id="KIJ12401.1"/>
    </source>
</evidence>
<accession>A0A0C9TYM6</accession>
<dbReference type="Proteomes" id="UP000053647">
    <property type="component" value="Unassembled WGS sequence"/>
</dbReference>
<reference evidence="1 2" key="1">
    <citation type="submission" date="2014-06" db="EMBL/GenBank/DDBJ databases">
        <authorList>
            <consortium name="DOE Joint Genome Institute"/>
            <person name="Kuo A."/>
            <person name="Kohler A."/>
            <person name="Nagy L.G."/>
            <person name="Floudas D."/>
            <person name="Copeland A."/>
            <person name="Barry K.W."/>
            <person name="Cichocki N."/>
            <person name="Veneault-Fourrey C."/>
            <person name="LaButti K."/>
            <person name="Lindquist E.A."/>
            <person name="Lipzen A."/>
            <person name="Lundell T."/>
            <person name="Morin E."/>
            <person name="Murat C."/>
            <person name="Sun H."/>
            <person name="Tunlid A."/>
            <person name="Henrissat B."/>
            <person name="Grigoriev I.V."/>
            <person name="Hibbett D.S."/>
            <person name="Martin F."/>
            <person name="Nordberg H.P."/>
            <person name="Cantor M.N."/>
            <person name="Hua S.X."/>
        </authorList>
    </citation>
    <scope>NUCLEOTIDE SEQUENCE [LARGE SCALE GENOMIC DNA]</scope>
    <source>
        <strain evidence="1 2">ATCC 200175</strain>
    </source>
</reference>
<name>A0A0C9TYM6_PAXIN</name>
<gene>
    <name evidence="1" type="ORF">PAXINDRAFT_101222</name>
</gene>
<proteinExistence type="predicted"/>